<evidence type="ECO:0000313" key="1">
    <source>
        <dbReference type="EMBL" id="AUG88416.1"/>
    </source>
</evidence>
<sequence length="63" mass="7208">MLAVKEDIDKRIEALEEEIANLDYKGCEHCGHLSEEQISAFTKKGELENLIREYNGVLDVLED</sequence>
<accession>A0A2H5BQI9</accession>
<organism evidence="1 2">
    <name type="scientific">Vibrio phage Vp_R1</name>
    <dbReference type="NCBI Taxonomy" id="2059867"/>
    <lineage>
        <taxon>Viruses</taxon>
        <taxon>Duplodnaviria</taxon>
        <taxon>Heunggongvirae</taxon>
        <taxon>Uroviricota</taxon>
        <taxon>Caudoviricetes</taxon>
        <taxon>Grimontviridae</taxon>
        <taxon>Dalianvirus</taxon>
        <taxon>Dalianvirus R1</taxon>
    </lineage>
</organism>
<gene>
    <name evidence="1" type="ORF">VPR_052</name>
</gene>
<name>A0A2H5BQI9_9CAUD</name>
<proteinExistence type="predicted"/>
<dbReference type="Proteomes" id="UP000240283">
    <property type="component" value="Segment"/>
</dbReference>
<evidence type="ECO:0000313" key="2">
    <source>
        <dbReference type="Proteomes" id="UP000240283"/>
    </source>
</evidence>
<dbReference type="EMBL" id="MG603697">
    <property type="protein sequence ID" value="AUG88416.1"/>
    <property type="molecule type" value="Genomic_DNA"/>
</dbReference>
<protein>
    <submittedName>
        <fullName evidence="1">Uncharacterized protein</fullName>
    </submittedName>
</protein>
<keyword evidence="2" id="KW-1185">Reference proteome</keyword>
<reference evidence="1 2" key="1">
    <citation type="submission" date="2017-12" db="EMBL/GenBank/DDBJ databases">
        <title>Genomic analysis of a novel phage Vp_R1 lytic to Vibrio parahaemolyticus.</title>
        <authorList>
            <person name="Ren H."/>
            <person name="Li Z."/>
        </authorList>
    </citation>
    <scope>NUCLEOTIDE SEQUENCE [LARGE SCALE GENOMIC DNA]</scope>
</reference>